<dbReference type="EMBL" id="JAUFQU010000001">
    <property type="protein sequence ID" value="MDN3707810.1"/>
    <property type="molecule type" value="Genomic_DNA"/>
</dbReference>
<organism evidence="1 3">
    <name type="scientific">Paenimyroides ceti</name>
    <dbReference type="NCBI Taxonomy" id="395087"/>
    <lineage>
        <taxon>Bacteria</taxon>
        <taxon>Pseudomonadati</taxon>
        <taxon>Bacteroidota</taxon>
        <taxon>Flavobacteriia</taxon>
        <taxon>Flavobacteriales</taxon>
        <taxon>Flavobacteriaceae</taxon>
        <taxon>Paenimyroides</taxon>
    </lineage>
</organism>
<dbReference type="InterPro" id="IPR025245">
    <property type="entry name" value="DUF4197"/>
</dbReference>
<evidence type="ECO:0000313" key="2">
    <source>
        <dbReference type="EMBL" id="MDN3709043.1"/>
    </source>
</evidence>
<reference evidence="1" key="3">
    <citation type="submission" date="2023-06" db="EMBL/GenBank/DDBJ databases">
        <authorList>
            <person name="Lucena T."/>
            <person name="Sun Q."/>
        </authorList>
    </citation>
    <scope>NUCLEOTIDE SEQUENCE</scope>
    <source>
        <strain evidence="1">CECT 7184</strain>
    </source>
</reference>
<protein>
    <submittedName>
        <fullName evidence="1">DUF4197 domain-containing protein</fullName>
    </submittedName>
</protein>
<accession>A0ABT8CTQ9</accession>
<dbReference type="EMBL" id="JAUFQU010000013">
    <property type="protein sequence ID" value="MDN3709043.1"/>
    <property type="molecule type" value="Genomic_DNA"/>
</dbReference>
<name>A0ABT8CTQ9_9FLAO</name>
<dbReference type="Proteomes" id="UP001242368">
    <property type="component" value="Unassembled WGS sequence"/>
</dbReference>
<dbReference type="PROSITE" id="PS51257">
    <property type="entry name" value="PROKAR_LIPOPROTEIN"/>
    <property type="match status" value="1"/>
</dbReference>
<gene>
    <name evidence="1" type="ORF">QW060_11875</name>
    <name evidence="2" type="ORF">QW060_18455</name>
</gene>
<reference evidence="1" key="1">
    <citation type="journal article" date="2014" name="Int. J. Syst. Evol. Microbiol.">
        <title>Complete genome of a new Firmicutes species belonging to the dominant human colonic microbiota ('Ruminococcus bicirculans') reveals two chromosomes and a selective capacity to utilize plant glucans.</title>
        <authorList>
            <consortium name="NISC Comparative Sequencing Program"/>
            <person name="Wegmann U."/>
            <person name="Louis P."/>
            <person name="Goesmann A."/>
            <person name="Henrissat B."/>
            <person name="Duncan S.H."/>
            <person name="Flint H.J."/>
        </authorList>
    </citation>
    <scope>NUCLEOTIDE SEQUENCE</scope>
    <source>
        <strain evidence="1">CECT 7184</strain>
    </source>
</reference>
<reference evidence="3" key="2">
    <citation type="journal article" date="2019" name="Int. J. Syst. Evol. Microbiol.">
        <title>The Global Catalogue of Microorganisms (GCM) 10K type strain sequencing project: providing services to taxonomists for standard genome sequencing and annotation.</title>
        <authorList>
            <consortium name="The Broad Institute Genomics Platform"/>
            <consortium name="The Broad Institute Genome Sequencing Center for Infectious Disease"/>
            <person name="Wu L."/>
            <person name="Ma J."/>
        </authorList>
    </citation>
    <scope>NUCLEOTIDE SEQUENCE [LARGE SCALE GENOMIC DNA]</scope>
    <source>
        <strain evidence="3">CECT 7184</strain>
    </source>
</reference>
<evidence type="ECO:0000313" key="1">
    <source>
        <dbReference type="EMBL" id="MDN3707810.1"/>
    </source>
</evidence>
<dbReference type="Pfam" id="PF13852">
    <property type="entry name" value="DUF4197"/>
    <property type="match status" value="1"/>
</dbReference>
<comment type="caution">
    <text evidence="1">The sequence shown here is derived from an EMBL/GenBank/DDBJ whole genome shotgun (WGS) entry which is preliminary data.</text>
</comment>
<evidence type="ECO:0000313" key="3">
    <source>
        <dbReference type="Proteomes" id="UP001242368"/>
    </source>
</evidence>
<dbReference type="RefSeq" id="WP_290363763.1">
    <property type="nucleotide sequence ID" value="NZ_JAUFQU010000001.1"/>
</dbReference>
<proteinExistence type="predicted"/>
<keyword evidence="3" id="KW-1185">Reference proteome</keyword>
<sequence>MKKIVLPLVFITLFSCTGLQQIANQIPELSSATGAGQTQIANGLKEALKQGVDKQVSKLTKTDGFFGNPLVKIGLPPELEKVEKGLRTAGLGNLADEGIKALNRAAEDAVKEATPIFINAITSMTIADASNILMGNKNAATQYLEKNTSTSLYTKFNPVIKQSFNKVGADKIWKNLINNYNTLPMVKKVNPDLTDYVTKEALNGVFMMIEKEELNIRNNVSARSTDVLKSVFALQDKK</sequence>